<protein>
    <submittedName>
        <fullName evidence="1">Uncharacterized protein</fullName>
    </submittedName>
</protein>
<proteinExistence type="predicted"/>
<comment type="caution">
    <text evidence="1">The sequence shown here is derived from an EMBL/GenBank/DDBJ whole genome shotgun (WGS) entry which is preliminary data.</text>
</comment>
<geneLocation type="mitochondrion" evidence="1"/>
<reference evidence="1" key="1">
    <citation type="journal article" date="2015" name="Genome Biol. Evol.">
        <title>Organellar Genomes of White Spruce (Picea glauca): Assembly and Annotation.</title>
        <authorList>
            <person name="Jackman S.D."/>
            <person name="Warren R.L."/>
            <person name="Gibb E.A."/>
            <person name="Vandervalk B.P."/>
            <person name="Mohamadi H."/>
            <person name="Chu J."/>
            <person name="Raymond A."/>
            <person name="Pleasance S."/>
            <person name="Coope R."/>
            <person name="Wildung M.R."/>
            <person name="Ritland C.E."/>
            <person name="Bousquet J."/>
            <person name="Jones S.J."/>
            <person name="Bohlmann J."/>
            <person name="Birol I."/>
        </authorList>
    </citation>
    <scope>NUCLEOTIDE SEQUENCE [LARGE SCALE GENOMIC DNA]</scope>
    <source>
        <tissue evidence="1">Flushing bud</tissue>
    </source>
</reference>
<dbReference type="EMBL" id="LKAM01000021">
    <property type="protein sequence ID" value="KUM45290.1"/>
    <property type="molecule type" value="Genomic_DNA"/>
</dbReference>
<evidence type="ECO:0000313" key="1">
    <source>
        <dbReference type="EMBL" id="KUM45290.1"/>
    </source>
</evidence>
<name>A0A117NFI2_PICGL</name>
<dbReference type="AlphaFoldDB" id="A0A117NFI2"/>
<keyword evidence="1" id="KW-0496">Mitochondrion</keyword>
<accession>A0A117NFI2</accession>
<organism evidence="1">
    <name type="scientific">Picea glauca</name>
    <name type="common">White spruce</name>
    <name type="synonym">Pinus glauca</name>
    <dbReference type="NCBI Taxonomy" id="3330"/>
    <lineage>
        <taxon>Eukaryota</taxon>
        <taxon>Viridiplantae</taxon>
        <taxon>Streptophyta</taxon>
        <taxon>Embryophyta</taxon>
        <taxon>Tracheophyta</taxon>
        <taxon>Spermatophyta</taxon>
        <taxon>Pinopsida</taxon>
        <taxon>Pinidae</taxon>
        <taxon>Conifers I</taxon>
        <taxon>Pinales</taxon>
        <taxon>Pinaceae</taxon>
        <taxon>Picea</taxon>
    </lineage>
</organism>
<gene>
    <name evidence="1" type="ORF">ABT39_MTgene3463</name>
</gene>
<sequence length="62" mass="7287">MDLAYYITQSYPILMLFPDYPSYQIPDKLDLQLDPRRRNLSPRTLRNSTLGITLEPKPATFK</sequence>